<organism evidence="2 3">
    <name type="scientific">Halopelagius longus</name>
    <dbReference type="NCBI Taxonomy" id="1236180"/>
    <lineage>
        <taxon>Archaea</taxon>
        <taxon>Methanobacteriati</taxon>
        <taxon>Methanobacteriota</taxon>
        <taxon>Stenosarchaea group</taxon>
        <taxon>Halobacteria</taxon>
        <taxon>Halobacteriales</taxon>
        <taxon>Haloferacaceae</taxon>
    </lineage>
</organism>
<reference evidence="2" key="1">
    <citation type="submission" date="2016-10" db="EMBL/GenBank/DDBJ databases">
        <authorList>
            <person name="de Groot N.N."/>
        </authorList>
    </citation>
    <scope>NUCLEOTIDE SEQUENCE [LARGE SCALE GENOMIC DNA]</scope>
    <source>
        <strain evidence="2">CGMCC 1.12397</strain>
    </source>
</reference>
<reference evidence="1 4" key="3">
    <citation type="submission" date="2018-07" db="EMBL/GenBank/DDBJ databases">
        <title>Genome sequence of extremly halophilic archaeon Halopelagius longus strain BC12-B1.</title>
        <authorList>
            <person name="Zhang X."/>
        </authorList>
    </citation>
    <scope>NUCLEOTIDE SEQUENCE [LARGE SCALE GENOMIC DNA]</scope>
    <source>
        <strain evidence="1 4">BC12-B1</strain>
    </source>
</reference>
<reference evidence="3" key="2">
    <citation type="submission" date="2016-10" db="EMBL/GenBank/DDBJ databases">
        <authorList>
            <person name="Varghese N."/>
            <person name="Submissions S."/>
        </authorList>
    </citation>
    <scope>NUCLEOTIDE SEQUENCE [LARGE SCALE GENOMIC DNA]</scope>
    <source>
        <strain evidence="3">CGMCC 1.12397</strain>
    </source>
</reference>
<protein>
    <recommendedName>
        <fullName evidence="5">Restriction endonuclease</fullName>
    </recommendedName>
</protein>
<evidence type="ECO:0000313" key="2">
    <source>
        <dbReference type="EMBL" id="SDQ18364.1"/>
    </source>
</evidence>
<name>A0A1H0YT53_9EURY</name>
<evidence type="ECO:0000313" key="4">
    <source>
        <dbReference type="Proteomes" id="UP000255421"/>
    </source>
</evidence>
<dbReference type="OrthoDB" id="78091at2157"/>
<dbReference type="AlphaFoldDB" id="A0A1H0YT53"/>
<dbReference type="RefSeq" id="WP_092533301.1">
    <property type="nucleotide sequence ID" value="NZ_FNKQ01000001.1"/>
</dbReference>
<evidence type="ECO:0008006" key="5">
    <source>
        <dbReference type="Google" id="ProtNLM"/>
    </source>
</evidence>
<dbReference type="Proteomes" id="UP000199289">
    <property type="component" value="Unassembled WGS sequence"/>
</dbReference>
<gene>
    <name evidence="1" type="ORF">DWB78_13550</name>
    <name evidence="2" type="ORF">SAMN05216278_0829</name>
</gene>
<dbReference type="EMBL" id="QQST01000001">
    <property type="protein sequence ID" value="RDI72664.1"/>
    <property type="molecule type" value="Genomic_DNA"/>
</dbReference>
<evidence type="ECO:0000313" key="3">
    <source>
        <dbReference type="Proteomes" id="UP000199289"/>
    </source>
</evidence>
<accession>A0A1H0YT53</accession>
<evidence type="ECO:0000313" key="1">
    <source>
        <dbReference type="EMBL" id="RDI72664.1"/>
    </source>
</evidence>
<dbReference type="Proteomes" id="UP000255421">
    <property type="component" value="Unassembled WGS sequence"/>
</dbReference>
<dbReference type="EMBL" id="FNKQ01000001">
    <property type="protein sequence ID" value="SDQ18364.1"/>
    <property type="molecule type" value="Genomic_DNA"/>
</dbReference>
<keyword evidence="4" id="KW-1185">Reference proteome</keyword>
<sequence length="442" mass="51270">MSKLEHAELVDGVREELITYLQNGTVNKQAVARTLDITELGIDEIDRLKRIHFCLSSDVVDFIETLQGRLRRIKTANQRDREITRGEVRGGIDWQATTRVRYTESAGDRTRFACKTPYTEYDIGENLVLKKLLWLVHSTVQEDISDINYDWRREAWPTERIAMFDRIYARNVHLNRIRDGEDIRVTRRMLNTARTARQSLYTDAYRLYDRYRRLLAGKYEDEDVSQLLSNTLVIPERLPRLFELFCIFQLLRCLSSRGLRLQPIESGAKQLAILESDQYTVDIYHDQNGGLSFHVPLSELEGIEADYIDRYQNVQRRHGELVDAFLGNDTQPSLFSGRPDLVLEVYESRAREVLTAVVLGEIKYSDNQQTFTRGLEELLKYIEFAQYEEYLSDLDIDIQGLIISDGVETNRDSPLDGEVTHISASDLISVGYPESWIPTQIR</sequence>
<proteinExistence type="predicted"/>